<gene>
    <name evidence="1" type="ORF">FDA94_11695</name>
</gene>
<comment type="caution">
    <text evidence="1">The sequence shown here is derived from an EMBL/GenBank/DDBJ whole genome shotgun (WGS) entry which is preliminary data.</text>
</comment>
<keyword evidence="1" id="KW-0489">Methyltransferase</keyword>
<keyword evidence="2" id="KW-1185">Reference proteome</keyword>
<dbReference type="Pfam" id="PF13489">
    <property type="entry name" value="Methyltransf_23"/>
    <property type="match status" value="1"/>
</dbReference>
<keyword evidence="1" id="KW-0808">Transferase</keyword>
<dbReference type="CDD" id="cd02440">
    <property type="entry name" value="AdoMet_MTases"/>
    <property type="match status" value="1"/>
</dbReference>
<reference evidence="1 2" key="1">
    <citation type="submission" date="2019-04" db="EMBL/GenBank/DDBJ databases">
        <title>Herbidospora sp. NEAU-GS14.nov., a novel actinomycete isolated from soil.</title>
        <authorList>
            <person name="Han L."/>
        </authorList>
    </citation>
    <scope>NUCLEOTIDE SEQUENCE [LARGE SCALE GENOMIC DNA]</scope>
    <source>
        <strain evidence="1 2">NEAU-GS14</strain>
    </source>
</reference>
<protein>
    <submittedName>
        <fullName evidence="1">Class I SAM-dependent methyltransferase</fullName>
    </submittedName>
</protein>
<evidence type="ECO:0000313" key="2">
    <source>
        <dbReference type="Proteomes" id="UP000308705"/>
    </source>
</evidence>
<dbReference type="InterPro" id="IPR029063">
    <property type="entry name" value="SAM-dependent_MTases_sf"/>
</dbReference>
<dbReference type="AlphaFoldDB" id="A0A4U3MJ86"/>
<sequence>MRLLGPAELDASSVVANNAMNRGRRLRAYSRELGLNLPEAVSGKTWLDLCCGEGHALAEAAMLGADVTGVDLVGHFAVPPGKGLELVVASIPGWRPEKRYDLVTVVHGLHYLGDKLRALTDIAGWLTEHGRFVANFDVASVEAGSRRKLLAALRSRGFVYDPRNKRVSRTGPAVVELPYEYLGADDTAGPNYTGQPAVVSHYRA</sequence>
<evidence type="ECO:0000313" key="1">
    <source>
        <dbReference type="EMBL" id="TKK88749.1"/>
    </source>
</evidence>
<dbReference type="OrthoDB" id="517270at2"/>
<accession>A0A4U3MJ86</accession>
<dbReference type="GO" id="GO:0008168">
    <property type="term" value="F:methyltransferase activity"/>
    <property type="evidence" value="ECO:0007669"/>
    <property type="project" value="UniProtKB-KW"/>
</dbReference>
<organism evidence="1 2">
    <name type="scientific">Herbidospora galbida</name>
    <dbReference type="NCBI Taxonomy" id="2575442"/>
    <lineage>
        <taxon>Bacteria</taxon>
        <taxon>Bacillati</taxon>
        <taxon>Actinomycetota</taxon>
        <taxon>Actinomycetes</taxon>
        <taxon>Streptosporangiales</taxon>
        <taxon>Streptosporangiaceae</taxon>
        <taxon>Herbidospora</taxon>
    </lineage>
</organism>
<dbReference type="SUPFAM" id="SSF53335">
    <property type="entry name" value="S-adenosyl-L-methionine-dependent methyltransferases"/>
    <property type="match status" value="1"/>
</dbReference>
<dbReference type="RefSeq" id="WP_137247088.1">
    <property type="nucleotide sequence ID" value="NZ_SZQA01000009.1"/>
</dbReference>
<name>A0A4U3MJ86_9ACTN</name>
<dbReference type="GO" id="GO:0032259">
    <property type="term" value="P:methylation"/>
    <property type="evidence" value="ECO:0007669"/>
    <property type="project" value="UniProtKB-KW"/>
</dbReference>
<dbReference type="Proteomes" id="UP000308705">
    <property type="component" value="Unassembled WGS sequence"/>
</dbReference>
<dbReference type="EMBL" id="SZQA01000009">
    <property type="protein sequence ID" value="TKK88749.1"/>
    <property type="molecule type" value="Genomic_DNA"/>
</dbReference>
<dbReference type="Gene3D" id="3.40.50.150">
    <property type="entry name" value="Vaccinia Virus protein VP39"/>
    <property type="match status" value="1"/>
</dbReference>
<proteinExistence type="predicted"/>